<keyword evidence="5 7" id="KW-1133">Transmembrane helix</keyword>
<proteinExistence type="inferred from homology"/>
<dbReference type="GO" id="GO:0009941">
    <property type="term" value="C:chloroplast envelope"/>
    <property type="evidence" value="ECO:0007669"/>
    <property type="project" value="UniProtKB-SubCell"/>
</dbReference>
<evidence type="ECO:0000313" key="8">
    <source>
        <dbReference type="EMBL" id="THG00360.1"/>
    </source>
</evidence>
<accession>A0A4S4DCL4</accession>
<dbReference type="Gene3D" id="1.20.1530.20">
    <property type="match status" value="1"/>
</dbReference>
<organism evidence="8 9">
    <name type="scientific">Camellia sinensis var. sinensis</name>
    <name type="common">China tea</name>
    <dbReference type="NCBI Taxonomy" id="542762"/>
    <lineage>
        <taxon>Eukaryota</taxon>
        <taxon>Viridiplantae</taxon>
        <taxon>Streptophyta</taxon>
        <taxon>Embryophyta</taxon>
        <taxon>Tracheophyta</taxon>
        <taxon>Spermatophyta</taxon>
        <taxon>Magnoliopsida</taxon>
        <taxon>eudicotyledons</taxon>
        <taxon>Gunneridae</taxon>
        <taxon>Pentapetalae</taxon>
        <taxon>asterids</taxon>
        <taxon>Ericales</taxon>
        <taxon>Theaceae</taxon>
        <taxon>Camellia</taxon>
    </lineage>
</organism>
<evidence type="ECO:0000256" key="3">
    <source>
        <dbReference type="ARBA" id="ARBA00006528"/>
    </source>
</evidence>
<dbReference type="EMBL" id="SDRB02011698">
    <property type="protein sequence ID" value="THG00360.1"/>
    <property type="molecule type" value="Genomic_DNA"/>
</dbReference>
<evidence type="ECO:0000256" key="1">
    <source>
        <dbReference type="ARBA" id="ARBA00004119"/>
    </source>
</evidence>
<comment type="similarity">
    <text evidence="3">Belongs to the bile acid:sodium symporter (BASS) (TC 2.A.28) family.</text>
</comment>
<evidence type="ECO:0000256" key="5">
    <source>
        <dbReference type="ARBA" id="ARBA00022989"/>
    </source>
</evidence>
<dbReference type="GO" id="GO:0016020">
    <property type="term" value="C:membrane"/>
    <property type="evidence" value="ECO:0007669"/>
    <property type="project" value="UniProtKB-SubCell"/>
</dbReference>
<dbReference type="InterPro" id="IPR038770">
    <property type="entry name" value="Na+/solute_symporter_sf"/>
</dbReference>
<dbReference type="Proteomes" id="UP000306102">
    <property type="component" value="Unassembled WGS sequence"/>
</dbReference>
<dbReference type="PANTHER" id="PTHR10361">
    <property type="entry name" value="SODIUM-BILE ACID COTRANSPORTER"/>
    <property type="match status" value="1"/>
</dbReference>
<keyword evidence="9" id="KW-1185">Reference proteome</keyword>
<reference evidence="8 9" key="1">
    <citation type="journal article" date="2018" name="Proc. Natl. Acad. Sci. U.S.A.">
        <title>Draft genome sequence of Camellia sinensis var. sinensis provides insights into the evolution of the tea genome and tea quality.</title>
        <authorList>
            <person name="Wei C."/>
            <person name="Yang H."/>
            <person name="Wang S."/>
            <person name="Zhao J."/>
            <person name="Liu C."/>
            <person name="Gao L."/>
            <person name="Xia E."/>
            <person name="Lu Y."/>
            <person name="Tai Y."/>
            <person name="She G."/>
            <person name="Sun J."/>
            <person name="Cao H."/>
            <person name="Tong W."/>
            <person name="Gao Q."/>
            <person name="Li Y."/>
            <person name="Deng W."/>
            <person name="Jiang X."/>
            <person name="Wang W."/>
            <person name="Chen Q."/>
            <person name="Zhang S."/>
            <person name="Li H."/>
            <person name="Wu J."/>
            <person name="Wang P."/>
            <person name="Li P."/>
            <person name="Shi C."/>
            <person name="Zheng F."/>
            <person name="Jian J."/>
            <person name="Huang B."/>
            <person name="Shan D."/>
            <person name="Shi M."/>
            <person name="Fang C."/>
            <person name="Yue Y."/>
            <person name="Li F."/>
            <person name="Li D."/>
            <person name="Wei S."/>
            <person name="Han B."/>
            <person name="Jiang C."/>
            <person name="Yin Y."/>
            <person name="Xia T."/>
            <person name="Zhang Z."/>
            <person name="Bennetzen J.L."/>
            <person name="Zhao S."/>
            <person name="Wan X."/>
        </authorList>
    </citation>
    <scope>NUCLEOTIDE SEQUENCE [LARGE SCALE GENOMIC DNA]</scope>
    <source>
        <strain evidence="9">cv. Shuchazao</strain>
        <tissue evidence="8">Leaf</tissue>
    </source>
</reference>
<feature type="transmembrane region" description="Helical" evidence="7">
    <location>
        <begin position="89"/>
        <end position="107"/>
    </location>
</feature>
<evidence type="ECO:0000313" key="9">
    <source>
        <dbReference type="Proteomes" id="UP000306102"/>
    </source>
</evidence>
<dbReference type="AlphaFoldDB" id="A0A4S4DCL4"/>
<dbReference type="InterPro" id="IPR004710">
    <property type="entry name" value="Bilac:Na_transpt"/>
</dbReference>
<dbReference type="STRING" id="542762.A0A4S4DCL4"/>
<keyword evidence="4 7" id="KW-0812">Transmembrane</keyword>
<dbReference type="InterPro" id="IPR002657">
    <property type="entry name" value="BilAc:Na_symport/Acr3"/>
</dbReference>
<feature type="transmembrane region" description="Helical" evidence="7">
    <location>
        <begin position="146"/>
        <end position="166"/>
    </location>
</feature>
<keyword evidence="6 7" id="KW-0472">Membrane</keyword>
<dbReference type="PANTHER" id="PTHR10361:SF66">
    <property type="entry name" value="OS12G0170300 PROTEIN"/>
    <property type="match status" value="1"/>
</dbReference>
<name>A0A4S4DCL4_CAMSN</name>
<comment type="caution">
    <text evidence="8">The sequence shown here is derived from an EMBL/GenBank/DDBJ whole genome shotgun (WGS) entry which is preliminary data.</text>
</comment>
<evidence type="ECO:0000256" key="6">
    <source>
        <dbReference type="ARBA" id="ARBA00023136"/>
    </source>
</evidence>
<feature type="transmembrane region" description="Helical" evidence="7">
    <location>
        <begin position="258"/>
        <end position="281"/>
    </location>
</feature>
<evidence type="ECO:0000256" key="2">
    <source>
        <dbReference type="ARBA" id="ARBA00004141"/>
    </source>
</evidence>
<sequence>MGKHVVHCSKPVPTLCDRWSGCCLLETIHFFMVCEERANFVELGTWVHNVGNGSVLGAQMVFRTIKFKLWIHTIHFTQYNSNCVDESQILFGCVAQFTIMPTFGFIISKALGLSPAVSVGLILLACCPGGTASNVVTLIAQGDVTLSIVMTACTTLGAVILTPLLTKILAGAYVHVDAVKLSISTMQVVVAPILLGSYMQRTFPAAVKLVTPFGPLLAVLAASLLACSVFSENVVRLKSSTVVASLSSEASPLLRARAILSGELGVIILSVLLLHAAGFFVG</sequence>
<evidence type="ECO:0000256" key="4">
    <source>
        <dbReference type="ARBA" id="ARBA00022692"/>
    </source>
</evidence>
<gene>
    <name evidence="8" type="ORF">TEA_000550</name>
</gene>
<evidence type="ECO:0000256" key="7">
    <source>
        <dbReference type="SAM" id="Phobius"/>
    </source>
</evidence>
<protein>
    <submittedName>
        <fullName evidence="8">Uncharacterized protein</fullName>
    </submittedName>
</protein>
<comment type="subcellular location">
    <subcellularLocation>
        <location evidence="2">Membrane</location>
        <topology evidence="2">Multi-pass membrane protein</topology>
    </subcellularLocation>
    <subcellularLocation>
        <location evidence="1">Plastid</location>
        <location evidence="1">Chloroplast envelope</location>
    </subcellularLocation>
</comment>
<feature type="transmembrane region" description="Helical" evidence="7">
    <location>
        <begin position="119"/>
        <end position="140"/>
    </location>
</feature>
<dbReference type="Pfam" id="PF01758">
    <property type="entry name" value="SBF"/>
    <property type="match status" value="1"/>
</dbReference>
<feature type="transmembrane region" description="Helical" evidence="7">
    <location>
        <begin position="210"/>
        <end position="230"/>
    </location>
</feature>